<keyword evidence="2" id="KW-1185">Reference proteome</keyword>
<sequence>MNAVSIPGSEELEVLSPSCIEIVQAINAWLGQGYFGTSRVTANSGQMKRTIIEPTPPSPNSLATPMRGCLTTTAGQLLGGSSMEPYLETVNLRSCDRGSTTGRACSFSTLNSSNKKKSQYGF</sequence>
<comment type="caution">
    <text evidence="1">The sequence shown here is derived from an EMBL/GenBank/DDBJ whole genome shotgun (WGS) entry which is preliminary data.</text>
</comment>
<gene>
    <name evidence="1" type="ORF">AVEN_128152_1</name>
</gene>
<evidence type="ECO:0000313" key="2">
    <source>
        <dbReference type="Proteomes" id="UP000499080"/>
    </source>
</evidence>
<dbReference type="AlphaFoldDB" id="A0A4Y1ZZQ0"/>
<evidence type="ECO:0000313" key="1">
    <source>
        <dbReference type="EMBL" id="GBL72973.1"/>
    </source>
</evidence>
<protein>
    <submittedName>
        <fullName evidence="1">Uncharacterized protein</fullName>
    </submittedName>
</protein>
<accession>A0A4Y1ZZQ0</accession>
<reference evidence="1 2" key="1">
    <citation type="journal article" date="2019" name="Sci. Rep.">
        <title>Orb-weaving spider Araneus ventricosus genome elucidates the spidroin gene catalogue.</title>
        <authorList>
            <person name="Kono N."/>
            <person name="Nakamura H."/>
            <person name="Ohtoshi R."/>
            <person name="Moran D.A.P."/>
            <person name="Shinohara A."/>
            <person name="Yoshida Y."/>
            <person name="Fujiwara M."/>
            <person name="Mori M."/>
            <person name="Tomita M."/>
            <person name="Arakawa K."/>
        </authorList>
    </citation>
    <scope>NUCLEOTIDE SEQUENCE [LARGE SCALE GENOMIC DNA]</scope>
</reference>
<name>A0A4Y1ZZQ0_ARAVE</name>
<organism evidence="1 2">
    <name type="scientific">Araneus ventricosus</name>
    <name type="common">Orbweaver spider</name>
    <name type="synonym">Epeira ventricosa</name>
    <dbReference type="NCBI Taxonomy" id="182803"/>
    <lineage>
        <taxon>Eukaryota</taxon>
        <taxon>Metazoa</taxon>
        <taxon>Ecdysozoa</taxon>
        <taxon>Arthropoda</taxon>
        <taxon>Chelicerata</taxon>
        <taxon>Arachnida</taxon>
        <taxon>Araneae</taxon>
        <taxon>Araneomorphae</taxon>
        <taxon>Entelegynae</taxon>
        <taxon>Araneoidea</taxon>
        <taxon>Araneidae</taxon>
        <taxon>Araneus</taxon>
    </lineage>
</organism>
<dbReference type="EMBL" id="BGPR01000002">
    <property type="protein sequence ID" value="GBL72973.1"/>
    <property type="molecule type" value="Genomic_DNA"/>
</dbReference>
<dbReference type="Proteomes" id="UP000499080">
    <property type="component" value="Unassembled WGS sequence"/>
</dbReference>
<proteinExistence type="predicted"/>